<keyword evidence="4" id="KW-0479">Metal-binding</keyword>
<dbReference type="PRINTS" id="PR00786">
    <property type="entry name" value="NEPRILYSIN"/>
</dbReference>
<keyword evidence="6" id="KW-0862">Zinc</keyword>
<feature type="domain" description="Peptidase M13 C-terminal" evidence="8">
    <location>
        <begin position="550"/>
        <end position="753"/>
    </location>
</feature>
<dbReference type="CDD" id="cd08662">
    <property type="entry name" value="M13"/>
    <property type="match status" value="1"/>
</dbReference>
<evidence type="ECO:0000256" key="6">
    <source>
        <dbReference type="ARBA" id="ARBA00022833"/>
    </source>
</evidence>
<evidence type="ECO:0000256" key="3">
    <source>
        <dbReference type="ARBA" id="ARBA00022670"/>
    </source>
</evidence>
<dbReference type="Pfam" id="PF05649">
    <property type="entry name" value="Peptidase_M13_N"/>
    <property type="match status" value="1"/>
</dbReference>
<dbReference type="PANTHER" id="PTHR11733">
    <property type="entry name" value="ZINC METALLOPROTEASE FAMILY M13 NEPRILYSIN-RELATED"/>
    <property type="match status" value="1"/>
</dbReference>
<evidence type="ECO:0000313" key="11">
    <source>
        <dbReference type="Proteomes" id="UP000647183"/>
    </source>
</evidence>
<dbReference type="Gene3D" id="3.40.390.10">
    <property type="entry name" value="Collagenase (Catalytic Domain)"/>
    <property type="match status" value="1"/>
</dbReference>
<dbReference type="SUPFAM" id="SSF55486">
    <property type="entry name" value="Metalloproteases ('zincins'), catalytic domain"/>
    <property type="match status" value="1"/>
</dbReference>
<comment type="similarity">
    <text evidence="2">Belongs to the peptidase M13 family.</text>
</comment>
<name>A0ABR8UFK8_9GAMM</name>
<dbReference type="Pfam" id="PF01431">
    <property type="entry name" value="Peptidase_M13"/>
    <property type="match status" value="1"/>
</dbReference>
<keyword evidence="3" id="KW-0645">Protease</keyword>
<evidence type="ECO:0000313" key="10">
    <source>
        <dbReference type="EMBL" id="MBD7986810.1"/>
    </source>
</evidence>
<dbReference type="InterPro" id="IPR024079">
    <property type="entry name" value="MetalloPept_cat_dom_sf"/>
</dbReference>
<dbReference type="Gene3D" id="1.10.1380.10">
    <property type="entry name" value="Neutral endopeptidase , domain2"/>
    <property type="match status" value="1"/>
</dbReference>
<dbReference type="InterPro" id="IPR000718">
    <property type="entry name" value="Peptidase_M13"/>
</dbReference>
<dbReference type="InterPro" id="IPR008753">
    <property type="entry name" value="Peptidase_M13_N"/>
</dbReference>
<dbReference type="PANTHER" id="PTHR11733:SF167">
    <property type="entry name" value="FI17812P1-RELATED"/>
    <property type="match status" value="1"/>
</dbReference>
<reference evidence="10 11" key="1">
    <citation type="submission" date="2020-08" db="EMBL/GenBank/DDBJ databases">
        <title>A Genomic Blueprint of the Chicken Gut Microbiome.</title>
        <authorList>
            <person name="Gilroy R."/>
            <person name="Ravi A."/>
            <person name="Getino M."/>
            <person name="Pursley I."/>
            <person name="Horton D.L."/>
            <person name="Alikhan N.-F."/>
            <person name="Baker D."/>
            <person name="Gharbi K."/>
            <person name="Hall N."/>
            <person name="Watson M."/>
            <person name="Adriaenssens E.M."/>
            <person name="Foster-Nyarko E."/>
            <person name="Jarju S."/>
            <person name="Secka A."/>
            <person name="Antonio M."/>
            <person name="Oren A."/>
            <person name="Chaudhuri R."/>
            <person name="La Ragione R.M."/>
            <person name="Hildebrand F."/>
            <person name="Pallen M.J."/>
        </authorList>
    </citation>
    <scope>NUCLEOTIDE SEQUENCE [LARGE SCALE GENOMIC DNA]</scope>
    <source>
        <strain evidence="10 11">Sa2BVA3</strain>
    </source>
</reference>
<accession>A0ABR8UFK8</accession>
<dbReference type="Proteomes" id="UP000647183">
    <property type="component" value="Unassembled WGS sequence"/>
</dbReference>
<evidence type="ECO:0000259" key="8">
    <source>
        <dbReference type="Pfam" id="PF01431"/>
    </source>
</evidence>
<dbReference type="InterPro" id="IPR042089">
    <property type="entry name" value="Peptidase_M13_dom_2"/>
</dbReference>
<dbReference type="EMBL" id="JACSQJ010000001">
    <property type="protein sequence ID" value="MBD7986810.1"/>
    <property type="molecule type" value="Genomic_DNA"/>
</dbReference>
<organism evidence="10 11">
    <name type="scientific">Luteimonas colneyensis</name>
    <dbReference type="NCBI Taxonomy" id="2762230"/>
    <lineage>
        <taxon>Bacteria</taxon>
        <taxon>Pseudomonadati</taxon>
        <taxon>Pseudomonadota</taxon>
        <taxon>Gammaproteobacteria</taxon>
        <taxon>Lysobacterales</taxon>
        <taxon>Lysobacteraceae</taxon>
        <taxon>Luteimonas</taxon>
    </lineage>
</organism>
<evidence type="ECO:0000259" key="9">
    <source>
        <dbReference type="Pfam" id="PF05649"/>
    </source>
</evidence>
<comment type="cofactor">
    <cofactor evidence="1">
        <name>Zn(2+)</name>
        <dbReference type="ChEBI" id="CHEBI:29105"/>
    </cofactor>
</comment>
<keyword evidence="7" id="KW-0482">Metalloprotease</keyword>
<dbReference type="InterPro" id="IPR018497">
    <property type="entry name" value="Peptidase_M13_C"/>
</dbReference>
<dbReference type="PROSITE" id="PS51885">
    <property type="entry name" value="NEPRILYSIN"/>
    <property type="match status" value="1"/>
</dbReference>
<gene>
    <name evidence="10" type="ORF">H9645_02055</name>
</gene>
<evidence type="ECO:0000256" key="1">
    <source>
        <dbReference type="ARBA" id="ARBA00001947"/>
    </source>
</evidence>
<keyword evidence="5" id="KW-0378">Hydrolase</keyword>
<evidence type="ECO:0000256" key="2">
    <source>
        <dbReference type="ARBA" id="ARBA00007357"/>
    </source>
</evidence>
<proteinExistence type="inferred from homology"/>
<comment type="caution">
    <text evidence="10">The sequence shown here is derived from an EMBL/GenBank/DDBJ whole genome shotgun (WGS) entry which is preliminary data.</text>
</comment>
<feature type="domain" description="Peptidase M13 N-terminal" evidence="9">
    <location>
        <begin position="123"/>
        <end position="498"/>
    </location>
</feature>
<evidence type="ECO:0000256" key="7">
    <source>
        <dbReference type="ARBA" id="ARBA00023049"/>
    </source>
</evidence>
<sequence>MGVGGLHGRRFYAGWRDRRENAAVGYPWPVGAVRGATPIASSPETSSLKTSLLTAATALALSLAAPVHAHDVRAADECIDIACDASLLFEAGDSAADAGGTVAATRYGTWGIDTAGMDTSVEPGDDFFRYVSGTWADSTDIPSDKSMYGSFLVLRDLSEARVRGLVEGYVKQGAAATGDAAKVATLYRSFLDEAAIEALGAKPLAPHLDAIRAAADKDAMAELMGASSGSVGATLFRLGVSDDQRDPDRYTLYMSQSGLGLGDRQMYLDEKFAPQRERYVAYIAQLLGLAGWDDPQGSAQRVFDFEKSVAEAHWTRAESRDRSRTYNPVERAAFATTAPGFAWERYFAAAGVGQAPRAVVRQDSAMPKLAKLFADADLDTLKAWQAFHVTDQAAPMLSKAFVDAHFDFRSKFLSGQPEQKERWKRGVAHAEGAMGEAIGRDYVALYFPPDAKAKMDDLVANVKAAMGARLDQLEWMGEDTKQEARAKLAGFGLKIGHPDTWRDYAALEVRDGDVLGNALRSAAFEWDYDRARIGGPVDKAEWGMTPQTVNAYYSSVKNEIVFPAAILQPPFFDPDADPAVNYGGIGGVIGHEIIHGFDDQGRKSDGQGLLRDWWTAEDAAKFEAQAAKLGAQYEAYEFPQLPGMHINGKVAMGENIGDLGGLTIALEAYRRSLDGQPAPVVDGFSGEQRFFMGWAQVWRTLWRDDALRQQLVNGTHSPGHIRAFAPLRNIDAWYDAFGVDSDDALWIAPEDRVRIW</sequence>
<protein>
    <submittedName>
        <fullName evidence="10">Peptidase M13</fullName>
    </submittedName>
</protein>
<evidence type="ECO:0000256" key="4">
    <source>
        <dbReference type="ARBA" id="ARBA00022723"/>
    </source>
</evidence>
<keyword evidence="11" id="KW-1185">Reference proteome</keyword>
<evidence type="ECO:0000256" key="5">
    <source>
        <dbReference type="ARBA" id="ARBA00022801"/>
    </source>
</evidence>